<proteinExistence type="predicted"/>
<dbReference type="EMBL" id="JALPRF010000007">
    <property type="protein sequence ID" value="MCK8495293.1"/>
    <property type="molecule type" value="Genomic_DNA"/>
</dbReference>
<evidence type="ECO:0000313" key="3">
    <source>
        <dbReference type="Proteomes" id="UP001202180"/>
    </source>
</evidence>
<evidence type="ECO:0000313" key="2">
    <source>
        <dbReference type="EMBL" id="MCK8495293.1"/>
    </source>
</evidence>
<reference evidence="2 3" key="1">
    <citation type="submission" date="2022-04" db="EMBL/GenBank/DDBJ databases">
        <title>Spirosoma sp. strain RP8 genome sequencing and assembly.</title>
        <authorList>
            <person name="Jung Y."/>
        </authorList>
    </citation>
    <scope>NUCLEOTIDE SEQUENCE [LARGE SCALE GENOMIC DNA]</scope>
    <source>
        <strain evidence="2 3">RP8</strain>
    </source>
</reference>
<feature type="transmembrane region" description="Helical" evidence="1">
    <location>
        <begin position="30"/>
        <end position="50"/>
    </location>
</feature>
<comment type="caution">
    <text evidence="2">The sequence shown here is derived from an EMBL/GenBank/DDBJ whole genome shotgun (WGS) entry which is preliminary data.</text>
</comment>
<dbReference type="Proteomes" id="UP001202180">
    <property type="component" value="Unassembled WGS sequence"/>
</dbReference>
<keyword evidence="1" id="KW-1133">Transmembrane helix</keyword>
<keyword evidence="3" id="KW-1185">Reference proteome</keyword>
<keyword evidence="1" id="KW-0812">Transmembrane</keyword>
<evidence type="ECO:0000256" key="1">
    <source>
        <dbReference type="SAM" id="Phobius"/>
    </source>
</evidence>
<accession>A0ABT0HUJ4</accession>
<organism evidence="2 3">
    <name type="scientific">Spirosoma liriopis</name>
    <dbReference type="NCBI Taxonomy" id="2937440"/>
    <lineage>
        <taxon>Bacteria</taxon>
        <taxon>Pseudomonadati</taxon>
        <taxon>Bacteroidota</taxon>
        <taxon>Cytophagia</taxon>
        <taxon>Cytophagales</taxon>
        <taxon>Cytophagaceae</taxon>
        <taxon>Spirosoma</taxon>
    </lineage>
</organism>
<protein>
    <submittedName>
        <fullName evidence="2">HlyD family secretion protein</fullName>
    </submittedName>
</protein>
<keyword evidence="1" id="KW-0472">Membrane</keyword>
<dbReference type="RefSeq" id="WP_248480033.1">
    <property type="nucleotide sequence ID" value="NZ_JALPRF010000007.1"/>
</dbReference>
<name>A0ABT0HUJ4_9BACT</name>
<gene>
    <name evidence="2" type="ORF">M0L20_25725</name>
</gene>
<dbReference type="Gene3D" id="2.40.30.170">
    <property type="match status" value="1"/>
</dbReference>
<sequence>MPVEQIQGLNNRHDSYSDEMQEIIGHVPHWLIRWGNVVIFAVIALLLLTANIVQYPDTLTAEALINARDQPQKVTWYITDPNITYRPNIYDGQRVKVGDTLIFEVDGSKKVATPVRAKVSGRTYLLKGVNNNPKAYMMLVVPPVTHYEVQLKLPLKGAGKVNADQRVLIRLDAYPSSEFGFLEGKISNVVPVSLDNHYRANVKLTRGLITNTDNKLPVQPLLKGTAEIMLDEKRLIQRIFATLF</sequence>